<feature type="region of interest" description="Disordered" evidence="1">
    <location>
        <begin position="419"/>
        <end position="454"/>
    </location>
</feature>
<reference evidence="4 5" key="1">
    <citation type="submission" date="2020-05" db="EMBL/GenBank/DDBJ databases">
        <title>Genome Sequencing of Type Strains.</title>
        <authorList>
            <person name="Lemaire J.F."/>
            <person name="Inderbitzin P."/>
            <person name="Gregorio O.A."/>
            <person name="Collins S.B."/>
            <person name="Wespe N."/>
            <person name="Knight-Connoni V."/>
        </authorList>
    </citation>
    <scope>NUCLEOTIDE SEQUENCE [LARGE SCALE GENOMIC DNA]</scope>
    <source>
        <strain evidence="4 5">LMG 21957</strain>
    </source>
</reference>
<sequence length="763" mass="79677">MANIKFKGLILRLCLALLILGFILPTVSGIASAETQTETSNEAANSPTDQIRNGVFGDRLDDDGDPGYLERQLASLVVNFADFIRKTLGLKDFNELIFLQGTENLVFNTFESSIFSVIVDFFNSFLTVSAWLAVFSLFVWAFMIMFKGGTQQGQISITNMAQGLVIYFVGLNMAGYMYKLLFDINYMVVLWAIDGMKMATGWDVMQVNILEILTSETKSLGQAALVILIVFCVGMLNYQYALRLVTLIFLMVIFPWVLFRCTTPGAQKVLDDWFREFAAQIFTQAGHAIGYAIFISLLAKTPNFFILLVFLVGMPTITSLIRLPIGAHGGGTVSGGFGMGTVMAVQGIVRGLKGNGGGKSNTTSSDTKGILPSGSGGASPAMATAGSYGISPVSAPSFGSMMGSSNLAPVAPTKGALAKNAPGGAANKVSSGMRGGPSSSGTSTTTQASSPIKSYVDSKGGTMGLMQSAAIASTKAAGKVAKQTARVAGASAGFIAGSALSGNLSGGFVGAALGAQAVGKIEQGVGSLAKGAREAGRAFQSYRSEKPITETQLASAPLALPMGSGPIMALPAGPGVQPGGGNSRTAELPGPVHTPLAEQGGVMVSSKPGYPGHSSVSIPSQSLSNQAGSVAGKQGQTVQARPPQRPSGPMNNPSTIVPPNMRSPIGQQATQNQRNRNNMNYLERQFHQGRPNHNQSGSKPESPIQGVSLTQAQPPLPAPGHNGDPGPIPPPAMDQSYGFSDPRENSKPKQVIIDIPPSIRKNE</sequence>
<feature type="compositionally biased region" description="Polar residues" evidence="1">
    <location>
        <begin position="691"/>
        <end position="713"/>
    </location>
</feature>
<organism evidence="4 5">
    <name type="scientific">Paenibacillus xylanilyticus</name>
    <dbReference type="NCBI Taxonomy" id="248903"/>
    <lineage>
        <taxon>Bacteria</taxon>
        <taxon>Bacillati</taxon>
        <taxon>Bacillota</taxon>
        <taxon>Bacilli</taxon>
        <taxon>Bacillales</taxon>
        <taxon>Paenibacillaceae</taxon>
        <taxon>Paenibacillus</taxon>
    </lineage>
</organism>
<feature type="transmembrane region" description="Helical" evidence="2">
    <location>
        <begin position="305"/>
        <end position="325"/>
    </location>
</feature>
<dbReference type="Proteomes" id="UP000526125">
    <property type="component" value="Unassembled WGS sequence"/>
</dbReference>
<feature type="region of interest" description="Disordered" evidence="1">
    <location>
        <begin position="688"/>
        <end position="763"/>
    </location>
</feature>
<accession>A0A7Y6EUF5</accession>
<evidence type="ECO:0008006" key="6">
    <source>
        <dbReference type="Google" id="ProtNLM"/>
    </source>
</evidence>
<dbReference type="AlphaFoldDB" id="A0A7Y6EUF5"/>
<feature type="chain" id="PRO_5031484415" description="TrbL/VirB6 plasmid conjugal transfer protein" evidence="3">
    <location>
        <begin position="34"/>
        <end position="763"/>
    </location>
</feature>
<evidence type="ECO:0000256" key="3">
    <source>
        <dbReference type="SAM" id="SignalP"/>
    </source>
</evidence>
<dbReference type="EMBL" id="JABMCB010000154">
    <property type="protein sequence ID" value="NUU74693.1"/>
    <property type="molecule type" value="Genomic_DNA"/>
</dbReference>
<keyword evidence="2" id="KW-0812">Transmembrane</keyword>
<feature type="transmembrane region" description="Helical" evidence="2">
    <location>
        <begin position="241"/>
        <end position="259"/>
    </location>
</feature>
<comment type="caution">
    <text evidence="4">The sequence shown here is derived from an EMBL/GenBank/DDBJ whole genome shotgun (WGS) entry which is preliminary data.</text>
</comment>
<dbReference type="RefSeq" id="WP_175394580.1">
    <property type="nucleotide sequence ID" value="NZ_JABMCB010000154.1"/>
</dbReference>
<evidence type="ECO:0000256" key="2">
    <source>
        <dbReference type="SAM" id="Phobius"/>
    </source>
</evidence>
<feature type="transmembrane region" description="Helical" evidence="2">
    <location>
        <begin position="279"/>
        <end position="298"/>
    </location>
</feature>
<feature type="transmembrane region" description="Helical" evidence="2">
    <location>
        <begin position="157"/>
        <end position="178"/>
    </location>
</feature>
<evidence type="ECO:0000256" key="1">
    <source>
        <dbReference type="SAM" id="MobiDB-lite"/>
    </source>
</evidence>
<feature type="compositionally biased region" description="Polar residues" evidence="1">
    <location>
        <begin position="614"/>
        <end position="639"/>
    </location>
</feature>
<feature type="transmembrane region" description="Helical" evidence="2">
    <location>
        <begin position="219"/>
        <end position="236"/>
    </location>
</feature>
<keyword evidence="2" id="KW-1133">Transmembrane helix</keyword>
<feature type="compositionally biased region" description="Low complexity" evidence="1">
    <location>
        <begin position="430"/>
        <end position="450"/>
    </location>
</feature>
<gene>
    <name evidence="4" type="ORF">HP552_05485</name>
</gene>
<keyword evidence="5" id="KW-1185">Reference proteome</keyword>
<proteinExistence type="predicted"/>
<keyword evidence="3" id="KW-0732">Signal</keyword>
<protein>
    <recommendedName>
        <fullName evidence="6">TrbL/VirB6 plasmid conjugal transfer protein</fullName>
    </recommendedName>
</protein>
<name>A0A7Y6EUF5_9BACL</name>
<feature type="transmembrane region" description="Helical" evidence="2">
    <location>
        <begin position="121"/>
        <end position="145"/>
    </location>
</feature>
<feature type="compositionally biased region" description="Low complexity" evidence="1">
    <location>
        <begin position="360"/>
        <end position="369"/>
    </location>
</feature>
<feature type="signal peptide" evidence="3">
    <location>
        <begin position="1"/>
        <end position="33"/>
    </location>
</feature>
<feature type="region of interest" description="Disordered" evidence="1">
    <location>
        <begin position="573"/>
        <end position="671"/>
    </location>
</feature>
<keyword evidence="2" id="KW-0472">Membrane</keyword>
<feature type="region of interest" description="Disordered" evidence="1">
    <location>
        <begin position="355"/>
        <end position="377"/>
    </location>
</feature>
<evidence type="ECO:0000313" key="5">
    <source>
        <dbReference type="Proteomes" id="UP000526125"/>
    </source>
</evidence>
<evidence type="ECO:0000313" key="4">
    <source>
        <dbReference type="EMBL" id="NUU74693.1"/>
    </source>
</evidence>